<dbReference type="RefSeq" id="WP_043756203.1">
    <property type="nucleotide sequence ID" value="NZ_AONC01000056.1"/>
</dbReference>
<gene>
    <name evidence="3" type="ORF">D779_3253</name>
</gene>
<dbReference type="OrthoDB" id="5764713at2"/>
<protein>
    <submittedName>
        <fullName evidence="3">Uncharacterized protein</fullName>
    </submittedName>
</protein>
<accession>W9VTY7</accession>
<dbReference type="Pfam" id="PF20567">
    <property type="entry name" value="DUF6776"/>
    <property type="match status" value="1"/>
</dbReference>
<feature type="transmembrane region" description="Helical" evidence="2">
    <location>
        <begin position="12"/>
        <end position="30"/>
    </location>
</feature>
<sequence>MPDSSRCFTRRLLLFGMVTLLLALLFWLGYDLGRGGTLSTAGMQIFNLNLQRLDLQRELDEVEARLQDSERQRRLLERSQQIDLESTRILKEQLRQALDDRVSLAREMSYLKRLIREGGKGAVQVTGFRVSAGSVERVFRYSFTAAQVVSGLAKAQGRIRLRLEGLENGEAAAFSLDELPAADPRKLDMDFEHLQNLAGEFELPEGFEPKTVVIDVEPAGGQLVPSSATFPWVVGPR</sequence>
<keyword evidence="2" id="KW-0472">Membrane</keyword>
<organism evidence="3 4">
    <name type="scientific">Imhoffiella purpurea</name>
    <dbReference type="NCBI Taxonomy" id="1249627"/>
    <lineage>
        <taxon>Bacteria</taxon>
        <taxon>Pseudomonadati</taxon>
        <taxon>Pseudomonadota</taxon>
        <taxon>Gammaproteobacteria</taxon>
        <taxon>Chromatiales</taxon>
        <taxon>Chromatiaceae</taxon>
        <taxon>Imhoffiella</taxon>
    </lineage>
</organism>
<keyword evidence="2" id="KW-0812">Transmembrane</keyword>
<reference evidence="3 4" key="1">
    <citation type="submission" date="2012-11" db="EMBL/GenBank/DDBJ databases">
        <title>Genome assembly of Thiorhodococcus sp. AK35.</title>
        <authorList>
            <person name="Nupur N."/>
            <person name="Khatri I."/>
            <person name="Subramanian S."/>
            <person name="Pinnaka A."/>
        </authorList>
    </citation>
    <scope>NUCLEOTIDE SEQUENCE [LARGE SCALE GENOMIC DNA]</scope>
    <source>
        <strain evidence="3 4">AK35</strain>
    </source>
</reference>
<dbReference type="eggNOG" id="ENOG50319BG">
    <property type="taxonomic scope" value="Bacteria"/>
</dbReference>
<feature type="coiled-coil region" evidence="1">
    <location>
        <begin position="45"/>
        <end position="79"/>
    </location>
</feature>
<dbReference type="EMBL" id="AONC01000056">
    <property type="protein sequence ID" value="EXJ13810.1"/>
    <property type="molecule type" value="Genomic_DNA"/>
</dbReference>
<evidence type="ECO:0000256" key="2">
    <source>
        <dbReference type="SAM" id="Phobius"/>
    </source>
</evidence>
<keyword evidence="4" id="KW-1185">Reference proteome</keyword>
<comment type="caution">
    <text evidence="3">The sequence shown here is derived from an EMBL/GenBank/DDBJ whole genome shotgun (WGS) entry which is preliminary data.</text>
</comment>
<dbReference type="InterPro" id="IPR046703">
    <property type="entry name" value="DUF6776"/>
</dbReference>
<dbReference type="Proteomes" id="UP000019460">
    <property type="component" value="Unassembled WGS sequence"/>
</dbReference>
<keyword evidence="1" id="KW-0175">Coiled coil</keyword>
<proteinExistence type="predicted"/>
<evidence type="ECO:0000313" key="3">
    <source>
        <dbReference type="EMBL" id="EXJ13810.1"/>
    </source>
</evidence>
<evidence type="ECO:0000256" key="1">
    <source>
        <dbReference type="SAM" id="Coils"/>
    </source>
</evidence>
<name>W9VTY7_9GAMM</name>
<dbReference type="AlphaFoldDB" id="W9VTY7"/>
<evidence type="ECO:0000313" key="4">
    <source>
        <dbReference type="Proteomes" id="UP000019460"/>
    </source>
</evidence>
<keyword evidence="2" id="KW-1133">Transmembrane helix</keyword>
<dbReference type="STRING" id="1249627.D779_3253"/>